<sequence length="393" mass="44291">INQKEINQAAEKYIEMVGLNIPPDKSVESLSAGQQQLIEIAKALSSNARIILLDEPTSSISVNEAEMLLNLIKRLRDQGISFIFVSHKIEEVLGLADSVTVLRDGRNVLSADGEISSPIKDMTRDELITRMVGRTKEFQSLEMRDFDKSDVVLEAKELRSVESSKPKTFKLRRGELLGWYGLVGAGRTEFARAIIGYDSILGGELYVNGEKVKVKNITQIQNKHKIYYLSENRKEEGLFLDHNVKTNITSSVLKKMRGFLFFLNPRKEQETAERFRGELQIKTPSLRQTVRNLSGGNQQKVALSKGLAVDPEILIIDEPTVGIDIKTKADIHRIMYDITKKGKSVICITSDMPELVQIADRIIVFRDGRIAGELINNKDYDHMSKEIMNLIMA</sequence>
<dbReference type="InterPro" id="IPR027417">
    <property type="entry name" value="P-loop_NTPase"/>
</dbReference>
<evidence type="ECO:0000256" key="2">
    <source>
        <dbReference type="ARBA" id="ARBA00022475"/>
    </source>
</evidence>
<dbReference type="EMBL" id="JAAYEE010000229">
    <property type="protein sequence ID" value="NLW36277.1"/>
    <property type="molecule type" value="Genomic_DNA"/>
</dbReference>
<feature type="non-terminal residue" evidence="10">
    <location>
        <position position="1"/>
    </location>
</feature>
<evidence type="ECO:0000256" key="5">
    <source>
        <dbReference type="ARBA" id="ARBA00022741"/>
    </source>
</evidence>
<evidence type="ECO:0000256" key="8">
    <source>
        <dbReference type="ARBA" id="ARBA00023136"/>
    </source>
</evidence>
<dbReference type="InterPro" id="IPR003439">
    <property type="entry name" value="ABC_transporter-like_ATP-bd"/>
</dbReference>
<dbReference type="SMART" id="SM00382">
    <property type="entry name" value="AAA"/>
    <property type="match status" value="1"/>
</dbReference>
<proteinExistence type="predicted"/>
<reference evidence="10" key="1">
    <citation type="journal article" date="2020" name="Biotechnol. Biofuels">
        <title>New insights from the biogas microbiome by comprehensive genome-resolved metagenomics of nearly 1600 species originating from multiple anaerobic digesters.</title>
        <authorList>
            <person name="Campanaro S."/>
            <person name="Treu L."/>
            <person name="Rodriguez-R L.M."/>
            <person name="Kovalovszki A."/>
            <person name="Ziels R.M."/>
            <person name="Maus I."/>
            <person name="Zhu X."/>
            <person name="Kougias P.G."/>
            <person name="Basile A."/>
            <person name="Luo G."/>
            <person name="Schluter A."/>
            <person name="Konstantinidis K.T."/>
            <person name="Angelidaki I."/>
        </authorList>
    </citation>
    <scope>NUCLEOTIDE SEQUENCE</scope>
    <source>
        <strain evidence="10">AS06rmzACSIP_7</strain>
    </source>
</reference>
<dbReference type="PROSITE" id="PS00211">
    <property type="entry name" value="ABC_TRANSPORTER_1"/>
    <property type="match status" value="1"/>
</dbReference>
<dbReference type="CDD" id="cd03215">
    <property type="entry name" value="ABC_Carb_Monos_II"/>
    <property type="match status" value="1"/>
</dbReference>
<reference evidence="10" key="2">
    <citation type="submission" date="2020-01" db="EMBL/GenBank/DDBJ databases">
        <authorList>
            <person name="Campanaro S."/>
        </authorList>
    </citation>
    <scope>NUCLEOTIDE SEQUENCE</scope>
    <source>
        <strain evidence="10">AS06rmzACSIP_7</strain>
    </source>
</reference>
<dbReference type="InterPro" id="IPR017871">
    <property type="entry name" value="ABC_transporter-like_CS"/>
</dbReference>
<evidence type="ECO:0000256" key="1">
    <source>
        <dbReference type="ARBA" id="ARBA00022448"/>
    </source>
</evidence>
<dbReference type="Proteomes" id="UP000777265">
    <property type="component" value="Unassembled WGS sequence"/>
</dbReference>
<keyword evidence="4" id="KW-0677">Repeat</keyword>
<dbReference type="PANTHER" id="PTHR43790:SF3">
    <property type="entry name" value="D-ALLOSE IMPORT ATP-BINDING PROTEIN ALSA-RELATED"/>
    <property type="match status" value="1"/>
</dbReference>
<feature type="domain" description="ABC transporter" evidence="9">
    <location>
        <begin position="141"/>
        <end position="392"/>
    </location>
</feature>
<keyword evidence="5" id="KW-0547">Nucleotide-binding</keyword>
<evidence type="ECO:0000313" key="11">
    <source>
        <dbReference type="Proteomes" id="UP000777265"/>
    </source>
</evidence>
<dbReference type="InterPro" id="IPR050107">
    <property type="entry name" value="ABC_carbohydrate_import_ATPase"/>
</dbReference>
<protein>
    <submittedName>
        <fullName evidence="10">Sugar ABC transporter ATP-binding protein</fullName>
    </submittedName>
</protein>
<dbReference type="GO" id="GO:0005524">
    <property type="term" value="F:ATP binding"/>
    <property type="evidence" value="ECO:0007669"/>
    <property type="project" value="UniProtKB-KW"/>
</dbReference>
<evidence type="ECO:0000256" key="7">
    <source>
        <dbReference type="ARBA" id="ARBA00022967"/>
    </source>
</evidence>
<name>A0A971M6A6_9BACT</name>
<keyword evidence="6 10" id="KW-0067">ATP-binding</keyword>
<dbReference type="Pfam" id="PF00005">
    <property type="entry name" value="ABC_tran"/>
    <property type="match status" value="2"/>
</dbReference>
<keyword evidence="2" id="KW-1003">Cell membrane</keyword>
<evidence type="ECO:0000259" key="9">
    <source>
        <dbReference type="PROSITE" id="PS50893"/>
    </source>
</evidence>
<dbReference type="InterPro" id="IPR003593">
    <property type="entry name" value="AAA+_ATPase"/>
</dbReference>
<keyword evidence="7" id="KW-1278">Translocase</keyword>
<evidence type="ECO:0000313" key="10">
    <source>
        <dbReference type="EMBL" id="NLW36277.1"/>
    </source>
</evidence>
<evidence type="ECO:0000256" key="3">
    <source>
        <dbReference type="ARBA" id="ARBA00022597"/>
    </source>
</evidence>
<dbReference type="Gene3D" id="3.40.50.300">
    <property type="entry name" value="P-loop containing nucleotide triphosphate hydrolases"/>
    <property type="match status" value="2"/>
</dbReference>
<dbReference type="GO" id="GO:0016887">
    <property type="term" value="F:ATP hydrolysis activity"/>
    <property type="evidence" value="ECO:0007669"/>
    <property type="project" value="InterPro"/>
</dbReference>
<dbReference type="AlphaFoldDB" id="A0A971M6A6"/>
<keyword evidence="1" id="KW-0813">Transport</keyword>
<keyword evidence="8" id="KW-0472">Membrane</keyword>
<dbReference type="PROSITE" id="PS50893">
    <property type="entry name" value="ABC_TRANSPORTER_2"/>
    <property type="match status" value="1"/>
</dbReference>
<dbReference type="PANTHER" id="PTHR43790">
    <property type="entry name" value="CARBOHYDRATE TRANSPORT ATP-BINDING PROTEIN MG119-RELATED"/>
    <property type="match status" value="1"/>
</dbReference>
<accession>A0A971M6A6</accession>
<gene>
    <name evidence="10" type="ORF">GXY80_12510</name>
</gene>
<evidence type="ECO:0000256" key="6">
    <source>
        <dbReference type="ARBA" id="ARBA00022840"/>
    </source>
</evidence>
<keyword evidence="3" id="KW-0762">Sugar transport</keyword>
<evidence type="ECO:0000256" key="4">
    <source>
        <dbReference type="ARBA" id="ARBA00022737"/>
    </source>
</evidence>
<comment type="caution">
    <text evidence="10">The sequence shown here is derived from an EMBL/GenBank/DDBJ whole genome shotgun (WGS) entry which is preliminary data.</text>
</comment>
<dbReference type="SUPFAM" id="SSF52540">
    <property type="entry name" value="P-loop containing nucleoside triphosphate hydrolases"/>
    <property type="match status" value="2"/>
</dbReference>
<organism evidence="10 11">
    <name type="scientific">Syntrophorhabdus aromaticivorans</name>
    <dbReference type="NCBI Taxonomy" id="328301"/>
    <lineage>
        <taxon>Bacteria</taxon>
        <taxon>Pseudomonadati</taxon>
        <taxon>Thermodesulfobacteriota</taxon>
        <taxon>Syntrophorhabdia</taxon>
        <taxon>Syntrophorhabdales</taxon>
        <taxon>Syntrophorhabdaceae</taxon>
        <taxon>Syntrophorhabdus</taxon>
    </lineage>
</organism>